<dbReference type="InterPro" id="IPR029060">
    <property type="entry name" value="PIN-like_dom_sf"/>
</dbReference>
<gene>
    <name evidence="1" type="ORF">Mcate_01523</name>
</gene>
<evidence type="ECO:0000313" key="2">
    <source>
        <dbReference type="Proteomes" id="UP000266089"/>
    </source>
</evidence>
<organism evidence="1 2">
    <name type="scientific">Meiothermus taiwanensis</name>
    <dbReference type="NCBI Taxonomy" id="172827"/>
    <lineage>
        <taxon>Bacteria</taxon>
        <taxon>Thermotogati</taxon>
        <taxon>Deinococcota</taxon>
        <taxon>Deinococci</taxon>
        <taxon>Thermales</taxon>
        <taxon>Thermaceae</taxon>
        <taxon>Meiothermus</taxon>
    </lineage>
</organism>
<dbReference type="RefSeq" id="WP_223299551.1">
    <property type="nucleotide sequence ID" value="NZ_JBHSXZ010000053.1"/>
</dbReference>
<proteinExistence type="predicted"/>
<dbReference type="AlphaFoldDB" id="A0A399DXQ0"/>
<dbReference type="Gene3D" id="3.40.50.1010">
    <property type="entry name" value="5'-nuclease"/>
    <property type="match status" value="1"/>
</dbReference>
<dbReference type="GO" id="GO:0016787">
    <property type="term" value="F:hydrolase activity"/>
    <property type="evidence" value="ECO:0007669"/>
    <property type="project" value="UniProtKB-KW"/>
</dbReference>
<dbReference type="SUPFAM" id="SSF88723">
    <property type="entry name" value="PIN domain-like"/>
    <property type="match status" value="1"/>
</dbReference>
<sequence>MVLTSRLGPDSLYLLDELLMRLEALNFGDCLSYAVAKVAGLPLAYVGDDFAQTDLA</sequence>
<comment type="caution">
    <text evidence="1">The sequence shown here is derived from an EMBL/GenBank/DDBJ whole genome shotgun (WGS) entry which is preliminary data.</text>
</comment>
<reference evidence="1 2" key="1">
    <citation type="submission" date="2018-08" db="EMBL/GenBank/DDBJ databases">
        <title>Meiothermus cateniformans JCM 15151 genome sequencing project.</title>
        <authorList>
            <person name="Da Costa M.S."/>
            <person name="Albuquerque L."/>
            <person name="Raposo P."/>
            <person name="Froufe H.J.C."/>
            <person name="Barroso C.S."/>
            <person name="Egas C."/>
        </authorList>
    </citation>
    <scope>NUCLEOTIDE SEQUENCE [LARGE SCALE GENOMIC DNA]</scope>
    <source>
        <strain evidence="1 2">JCM 15151</strain>
    </source>
</reference>
<name>A0A399DXQ0_9DEIN</name>
<dbReference type="EC" id="3.1.-.-" evidence="1"/>
<dbReference type="CDD" id="cd09871">
    <property type="entry name" value="PIN_MtVapC28-VapC30-like"/>
    <property type="match status" value="1"/>
</dbReference>
<accession>A0A399DXQ0</accession>
<dbReference type="Proteomes" id="UP000266089">
    <property type="component" value="Unassembled WGS sequence"/>
</dbReference>
<evidence type="ECO:0000313" key="1">
    <source>
        <dbReference type="EMBL" id="RIH76975.1"/>
    </source>
</evidence>
<keyword evidence="1" id="KW-0378">Hydrolase</keyword>
<dbReference type="EMBL" id="QWKX01000033">
    <property type="protein sequence ID" value="RIH76975.1"/>
    <property type="molecule type" value="Genomic_DNA"/>
</dbReference>
<protein>
    <submittedName>
        <fullName evidence="1">Ribonuclease VapC30</fullName>
        <ecNumber evidence="1">3.1.-.-</ecNumber>
    </submittedName>
</protein>
<dbReference type="KEGG" id="mtai:Mtai_v1c27500"/>